<evidence type="ECO:0000313" key="4">
    <source>
        <dbReference type="Proteomes" id="UP000660262"/>
    </source>
</evidence>
<dbReference type="OrthoDB" id="1461976at2759"/>
<accession>A0A830HR96</accession>
<dbReference type="AlphaFoldDB" id="A0A830HR96"/>
<gene>
    <name evidence="3" type="ORF">PPROV_000797000</name>
</gene>
<feature type="domain" description="Fatty acid desaturase" evidence="2">
    <location>
        <begin position="135"/>
        <end position="391"/>
    </location>
</feature>
<dbReference type="GO" id="GO:0006629">
    <property type="term" value="P:lipid metabolic process"/>
    <property type="evidence" value="ECO:0007669"/>
    <property type="project" value="InterPro"/>
</dbReference>
<sequence length="447" mass="50130">MAHLQAARLSGGRSGRLPPSHDRLFRCVSAPLLPRRPRGSKGFVRTRATTPSSAIARVASSKRAASGGKVGAALTLTEPQVAEVPSLRELRQAIPKDCFEPDTRESLKYAAVDLAWMFGCFAASPFVAEHPILTLPYAAVTGLAMWSVFVVGHDCGHGSFSKSNVLNGVVGHICHAPLMVPFYPWAYSHKQHHRFHNHRTKDMSHPWMKAEEYKETNAVVRALALDHWIGLYLGFPGYLLMEPEWSSTDGSHFWPWSRLFDRAPKNERLKCAVSSASCIAFLAGTFAFAGGPVNWAIEYGAPYLVFSWWLFTVTYLQHHDHDTETFEEGEWEYVLGGAETIDREFGLGIDKVTHNITDCHVAHHMFTDMPHYKLERATEAVRGVLEPRGLYKRRDTRDFVRKVFTLHEENGHCIDASADGSRPRATRAELEALLPNNLVLTSDEKRQ</sequence>
<reference evidence="3" key="1">
    <citation type="submission" date="2020-10" db="EMBL/GenBank/DDBJ databases">
        <title>Unveiling of a novel bifunctional photoreceptor, Dualchrome1, isolated from a cosmopolitan green alga.</title>
        <authorList>
            <person name="Suzuki S."/>
            <person name="Kawachi M."/>
        </authorList>
    </citation>
    <scope>NUCLEOTIDE SEQUENCE</scope>
    <source>
        <strain evidence="3">NIES 2893</strain>
    </source>
</reference>
<feature type="region of interest" description="Disordered" evidence="1">
    <location>
        <begin position="1"/>
        <end position="20"/>
    </location>
</feature>
<dbReference type="Pfam" id="PF00487">
    <property type="entry name" value="FA_desaturase"/>
    <property type="match status" value="1"/>
</dbReference>
<protein>
    <recommendedName>
        <fullName evidence="2">Fatty acid desaturase domain-containing protein</fullName>
    </recommendedName>
</protein>
<name>A0A830HR96_9CHLO</name>
<evidence type="ECO:0000256" key="1">
    <source>
        <dbReference type="SAM" id="MobiDB-lite"/>
    </source>
</evidence>
<dbReference type="CDD" id="cd03507">
    <property type="entry name" value="Delta12-FADS-like"/>
    <property type="match status" value="1"/>
</dbReference>
<evidence type="ECO:0000259" key="2">
    <source>
        <dbReference type="Pfam" id="PF00487"/>
    </source>
</evidence>
<dbReference type="Proteomes" id="UP000660262">
    <property type="component" value="Unassembled WGS sequence"/>
</dbReference>
<dbReference type="PANTHER" id="PTHR32100">
    <property type="entry name" value="OMEGA-6 FATTY ACID DESATURASE, CHLOROPLASTIC"/>
    <property type="match status" value="1"/>
</dbReference>
<dbReference type="InterPro" id="IPR012171">
    <property type="entry name" value="Fatty_acid_desaturase"/>
</dbReference>
<dbReference type="GO" id="GO:0016491">
    <property type="term" value="F:oxidoreductase activity"/>
    <property type="evidence" value="ECO:0007669"/>
    <property type="project" value="InterPro"/>
</dbReference>
<evidence type="ECO:0000313" key="3">
    <source>
        <dbReference type="EMBL" id="GHP09233.1"/>
    </source>
</evidence>
<proteinExistence type="predicted"/>
<organism evidence="3 4">
    <name type="scientific">Pycnococcus provasolii</name>
    <dbReference type="NCBI Taxonomy" id="41880"/>
    <lineage>
        <taxon>Eukaryota</taxon>
        <taxon>Viridiplantae</taxon>
        <taxon>Chlorophyta</taxon>
        <taxon>Pseudoscourfieldiophyceae</taxon>
        <taxon>Pseudoscourfieldiales</taxon>
        <taxon>Pycnococcaceae</taxon>
        <taxon>Pycnococcus</taxon>
    </lineage>
</organism>
<dbReference type="InterPro" id="IPR005804">
    <property type="entry name" value="FA_desaturase_dom"/>
</dbReference>
<dbReference type="EMBL" id="BNJQ01000024">
    <property type="protein sequence ID" value="GHP09233.1"/>
    <property type="molecule type" value="Genomic_DNA"/>
</dbReference>
<comment type="caution">
    <text evidence="3">The sequence shown here is derived from an EMBL/GenBank/DDBJ whole genome shotgun (WGS) entry which is preliminary data.</text>
</comment>
<keyword evidence="4" id="KW-1185">Reference proteome</keyword>